<name>A0A811R728_9POAL</name>
<feature type="region of interest" description="Disordered" evidence="1">
    <location>
        <begin position="1"/>
        <end position="20"/>
    </location>
</feature>
<dbReference type="Proteomes" id="UP000604825">
    <property type="component" value="Unassembled WGS sequence"/>
</dbReference>
<comment type="caution">
    <text evidence="2">The sequence shown here is derived from an EMBL/GenBank/DDBJ whole genome shotgun (WGS) entry which is preliminary data.</text>
</comment>
<dbReference type="EMBL" id="CAJGYO010000013">
    <property type="protein sequence ID" value="CAD6265882.1"/>
    <property type="molecule type" value="Genomic_DNA"/>
</dbReference>
<reference evidence="2" key="1">
    <citation type="submission" date="2020-10" db="EMBL/GenBank/DDBJ databases">
        <authorList>
            <person name="Han B."/>
            <person name="Lu T."/>
            <person name="Zhao Q."/>
            <person name="Huang X."/>
            <person name="Zhao Y."/>
        </authorList>
    </citation>
    <scope>NUCLEOTIDE SEQUENCE</scope>
</reference>
<accession>A0A811R728</accession>
<proteinExistence type="predicted"/>
<feature type="compositionally biased region" description="Low complexity" evidence="1">
    <location>
        <begin position="7"/>
        <end position="20"/>
    </location>
</feature>
<sequence length="121" mass="12150">MPEPDPAASVSGSGSGSAVVYESSSSSCSLLQESVTVAVAASPPLLDLSLALSSSTAAQPYHMFMDPTAAVVTSALLQFLPPKSEEQSCSGQSSSGVFNAATPVGLGLDLNLALLQAEMVM</sequence>
<organism evidence="2 3">
    <name type="scientific">Miscanthus lutarioriparius</name>
    <dbReference type="NCBI Taxonomy" id="422564"/>
    <lineage>
        <taxon>Eukaryota</taxon>
        <taxon>Viridiplantae</taxon>
        <taxon>Streptophyta</taxon>
        <taxon>Embryophyta</taxon>
        <taxon>Tracheophyta</taxon>
        <taxon>Spermatophyta</taxon>
        <taxon>Magnoliopsida</taxon>
        <taxon>Liliopsida</taxon>
        <taxon>Poales</taxon>
        <taxon>Poaceae</taxon>
        <taxon>PACMAD clade</taxon>
        <taxon>Panicoideae</taxon>
        <taxon>Andropogonodae</taxon>
        <taxon>Andropogoneae</taxon>
        <taxon>Saccharinae</taxon>
        <taxon>Miscanthus</taxon>
    </lineage>
</organism>
<keyword evidence="3" id="KW-1185">Reference proteome</keyword>
<gene>
    <name evidence="2" type="ORF">NCGR_LOCUS49187</name>
</gene>
<evidence type="ECO:0000256" key="1">
    <source>
        <dbReference type="SAM" id="MobiDB-lite"/>
    </source>
</evidence>
<protein>
    <submittedName>
        <fullName evidence="2">Uncharacterized protein</fullName>
    </submittedName>
</protein>
<evidence type="ECO:0000313" key="2">
    <source>
        <dbReference type="EMBL" id="CAD6265882.1"/>
    </source>
</evidence>
<dbReference type="AlphaFoldDB" id="A0A811R728"/>
<evidence type="ECO:0000313" key="3">
    <source>
        <dbReference type="Proteomes" id="UP000604825"/>
    </source>
</evidence>